<reference evidence="1 2" key="1">
    <citation type="submission" date="2014-04" db="EMBL/GenBank/DDBJ databases">
        <authorList>
            <consortium name="DOE Joint Genome Institute"/>
            <person name="Kuo A."/>
            <person name="Gay G."/>
            <person name="Dore J."/>
            <person name="Kohler A."/>
            <person name="Nagy L.G."/>
            <person name="Floudas D."/>
            <person name="Copeland A."/>
            <person name="Barry K.W."/>
            <person name="Cichocki N."/>
            <person name="Veneault-Fourrey C."/>
            <person name="LaButti K."/>
            <person name="Lindquist E.A."/>
            <person name="Lipzen A."/>
            <person name="Lundell T."/>
            <person name="Morin E."/>
            <person name="Murat C."/>
            <person name="Sun H."/>
            <person name="Tunlid A."/>
            <person name="Henrissat B."/>
            <person name="Grigoriev I.V."/>
            <person name="Hibbett D.S."/>
            <person name="Martin F."/>
            <person name="Nordberg H.P."/>
            <person name="Cantor M.N."/>
            <person name="Hua S.X."/>
        </authorList>
    </citation>
    <scope>NUCLEOTIDE SEQUENCE [LARGE SCALE GENOMIC DNA]</scope>
    <source>
        <strain evidence="2">h7</strain>
    </source>
</reference>
<dbReference type="OrthoDB" id="3021562at2759"/>
<evidence type="ECO:0008006" key="3">
    <source>
        <dbReference type="Google" id="ProtNLM"/>
    </source>
</evidence>
<sequence>MPLKVGIAFYIQEGNSRAGPPHWALVAHPFSYSAPDVMVFQIRQAAASPSSAGWSLAHTVCSLSNTPALLGVLHVADISMTSAALNQFVAQFPATKNGDDPSGMPFWSCENWVIRVLHHLSRTTVSNIPVLRLPMQTNLIHGHASRRARTLRTAPKNAPNRFAVLPLDGY</sequence>
<dbReference type="AlphaFoldDB" id="A0A0C3BTA4"/>
<dbReference type="EMBL" id="KN831784">
    <property type="protein sequence ID" value="KIM39905.1"/>
    <property type="molecule type" value="Genomic_DNA"/>
</dbReference>
<dbReference type="HOGENOM" id="CLU_132766_0_0_1"/>
<dbReference type="InterPro" id="IPR054208">
    <property type="entry name" value="DUF6914"/>
</dbReference>
<reference evidence="2" key="2">
    <citation type="submission" date="2015-01" db="EMBL/GenBank/DDBJ databases">
        <title>Evolutionary Origins and Diversification of the Mycorrhizal Mutualists.</title>
        <authorList>
            <consortium name="DOE Joint Genome Institute"/>
            <consortium name="Mycorrhizal Genomics Consortium"/>
            <person name="Kohler A."/>
            <person name="Kuo A."/>
            <person name="Nagy L.G."/>
            <person name="Floudas D."/>
            <person name="Copeland A."/>
            <person name="Barry K.W."/>
            <person name="Cichocki N."/>
            <person name="Veneault-Fourrey C."/>
            <person name="LaButti K."/>
            <person name="Lindquist E.A."/>
            <person name="Lipzen A."/>
            <person name="Lundell T."/>
            <person name="Morin E."/>
            <person name="Murat C."/>
            <person name="Riley R."/>
            <person name="Ohm R."/>
            <person name="Sun H."/>
            <person name="Tunlid A."/>
            <person name="Henrissat B."/>
            <person name="Grigoriev I.V."/>
            <person name="Hibbett D.S."/>
            <person name="Martin F."/>
        </authorList>
    </citation>
    <scope>NUCLEOTIDE SEQUENCE [LARGE SCALE GENOMIC DNA]</scope>
    <source>
        <strain evidence="2">h7</strain>
    </source>
</reference>
<gene>
    <name evidence="1" type="ORF">M413DRAFT_11968</name>
</gene>
<evidence type="ECO:0000313" key="1">
    <source>
        <dbReference type="EMBL" id="KIM39905.1"/>
    </source>
</evidence>
<dbReference type="Proteomes" id="UP000053424">
    <property type="component" value="Unassembled WGS sequence"/>
</dbReference>
<accession>A0A0C3BTA4</accession>
<organism evidence="1 2">
    <name type="scientific">Hebeloma cylindrosporum</name>
    <dbReference type="NCBI Taxonomy" id="76867"/>
    <lineage>
        <taxon>Eukaryota</taxon>
        <taxon>Fungi</taxon>
        <taxon>Dikarya</taxon>
        <taxon>Basidiomycota</taxon>
        <taxon>Agaricomycotina</taxon>
        <taxon>Agaricomycetes</taxon>
        <taxon>Agaricomycetidae</taxon>
        <taxon>Agaricales</taxon>
        <taxon>Agaricineae</taxon>
        <taxon>Hymenogastraceae</taxon>
        <taxon>Hebeloma</taxon>
    </lineage>
</organism>
<dbReference type="Pfam" id="PF21858">
    <property type="entry name" value="DUF6914"/>
    <property type="match status" value="1"/>
</dbReference>
<proteinExistence type="predicted"/>
<evidence type="ECO:0000313" key="2">
    <source>
        <dbReference type="Proteomes" id="UP000053424"/>
    </source>
</evidence>
<protein>
    <recommendedName>
        <fullName evidence="3">PPPDE domain-containing protein</fullName>
    </recommendedName>
</protein>
<name>A0A0C3BTA4_HEBCY</name>
<keyword evidence="2" id="KW-1185">Reference proteome</keyword>